<gene>
    <name evidence="9" type="primary">phnE</name>
    <name evidence="9" type="ORF">D7Z54_09720</name>
</gene>
<dbReference type="CDD" id="cd06261">
    <property type="entry name" value="TM_PBP2"/>
    <property type="match status" value="1"/>
</dbReference>
<sequence>MQNAESDMTLKSKRMKRLLSLVFLGILIIMAVRYIEFSIVELISAIPKIIAFIMTDFFPPNLSDVQEYVKPVIDTLFISIIATSISSFVAMFFALMMSYKTTPHPIVRIVTRGIVTFFRSLPFLLWASMLVVILGVGPLPGVMGLILFGSAFLARVYAESIEELSPDSLEALDATGATYGQKIKHAVIPQFLPSFFSWTLFMFEINIRASAILGIVGAGGVGVLIKETMDLFQYGKTATVLLIMIIMILFVEYLTNRIRRRLI</sequence>
<feature type="transmembrane region" description="Helical" evidence="7">
    <location>
        <begin position="205"/>
        <end position="225"/>
    </location>
</feature>
<dbReference type="InterPro" id="IPR000515">
    <property type="entry name" value="MetI-like"/>
</dbReference>
<evidence type="ECO:0000259" key="8">
    <source>
        <dbReference type="PROSITE" id="PS50928"/>
    </source>
</evidence>
<dbReference type="PANTHER" id="PTHR30043:SF1">
    <property type="entry name" value="ABC TRANSPORT SYSTEM PERMEASE PROTEIN P69"/>
    <property type="match status" value="1"/>
</dbReference>
<evidence type="ECO:0000313" key="9">
    <source>
        <dbReference type="EMBL" id="RSL33584.1"/>
    </source>
</evidence>
<keyword evidence="2 7" id="KW-0813">Transport</keyword>
<keyword evidence="10" id="KW-1185">Reference proteome</keyword>
<dbReference type="Pfam" id="PF00528">
    <property type="entry name" value="BPD_transp_1"/>
    <property type="match status" value="1"/>
</dbReference>
<dbReference type="InterPro" id="IPR035906">
    <property type="entry name" value="MetI-like_sf"/>
</dbReference>
<comment type="caution">
    <text evidence="9">The sequence shown here is derived from an EMBL/GenBank/DDBJ whole genome shotgun (WGS) entry which is preliminary data.</text>
</comment>
<organism evidence="9 10">
    <name type="scientific">Salibacterium salarium</name>
    <dbReference type="NCBI Taxonomy" id="284579"/>
    <lineage>
        <taxon>Bacteria</taxon>
        <taxon>Bacillati</taxon>
        <taxon>Bacillota</taxon>
        <taxon>Bacilli</taxon>
        <taxon>Bacillales</taxon>
        <taxon>Bacillaceae</taxon>
    </lineage>
</organism>
<feature type="transmembrane region" description="Helical" evidence="7">
    <location>
        <begin position="18"/>
        <end position="35"/>
    </location>
</feature>
<keyword evidence="3" id="KW-1003">Cell membrane</keyword>
<keyword evidence="5 7" id="KW-1133">Transmembrane helix</keyword>
<dbReference type="InterPro" id="IPR005769">
    <property type="entry name" value="PhnE/PtxC"/>
</dbReference>
<evidence type="ECO:0000313" key="10">
    <source>
        <dbReference type="Proteomes" id="UP000275076"/>
    </source>
</evidence>
<feature type="transmembrane region" description="Helical" evidence="7">
    <location>
        <begin position="76"/>
        <end position="97"/>
    </location>
</feature>
<dbReference type="EMBL" id="RBVX01000007">
    <property type="protein sequence ID" value="RSL33584.1"/>
    <property type="molecule type" value="Genomic_DNA"/>
</dbReference>
<dbReference type="NCBIfam" id="TIGR01097">
    <property type="entry name" value="PhnE"/>
    <property type="match status" value="1"/>
</dbReference>
<protein>
    <submittedName>
        <fullName evidence="9">Phosphonate ABC transporter, permease protein PhnE</fullName>
    </submittedName>
</protein>
<name>A0A428N521_9BACI</name>
<dbReference type="PROSITE" id="PS50928">
    <property type="entry name" value="ABC_TM1"/>
    <property type="match status" value="1"/>
</dbReference>
<accession>A0A428N521</accession>
<dbReference type="SUPFAM" id="SSF161098">
    <property type="entry name" value="MetI-like"/>
    <property type="match status" value="1"/>
</dbReference>
<evidence type="ECO:0000256" key="2">
    <source>
        <dbReference type="ARBA" id="ARBA00022448"/>
    </source>
</evidence>
<evidence type="ECO:0000256" key="4">
    <source>
        <dbReference type="ARBA" id="ARBA00022692"/>
    </source>
</evidence>
<reference evidence="9 10" key="1">
    <citation type="submission" date="2018-10" db="EMBL/GenBank/DDBJ databases">
        <title>Draft genome sequence of Bacillus salarius IM0101, isolated from a hypersaline soil in Inner Mongolia, China.</title>
        <authorList>
            <person name="Yamprayoonswat W."/>
            <person name="Boonvisut S."/>
            <person name="Jumpathong W."/>
            <person name="Sittihan S."/>
            <person name="Ruangsuj P."/>
            <person name="Wanthongcharoen S."/>
            <person name="Thongpramul N."/>
            <person name="Pimmason S."/>
            <person name="Yu B."/>
            <person name="Yasawong M."/>
        </authorList>
    </citation>
    <scope>NUCLEOTIDE SEQUENCE [LARGE SCALE GENOMIC DNA]</scope>
    <source>
        <strain evidence="9 10">IM0101</strain>
    </source>
</reference>
<evidence type="ECO:0000256" key="6">
    <source>
        <dbReference type="ARBA" id="ARBA00023136"/>
    </source>
</evidence>
<evidence type="ECO:0000256" key="7">
    <source>
        <dbReference type="RuleBase" id="RU363032"/>
    </source>
</evidence>
<dbReference type="RefSeq" id="WP_125555643.1">
    <property type="nucleotide sequence ID" value="NZ_RBVX01000007.1"/>
</dbReference>
<feature type="transmembrane region" description="Helical" evidence="7">
    <location>
        <begin position="109"/>
        <end position="133"/>
    </location>
</feature>
<dbReference type="Proteomes" id="UP000275076">
    <property type="component" value="Unassembled WGS sequence"/>
</dbReference>
<keyword evidence="6 7" id="KW-0472">Membrane</keyword>
<comment type="subcellular location">
    <subcellularLocation>
        <location evidence="1 7">Cell membrane</location>
        <topology evidence="1 7">Multi-pass membrane protein</topology>
    </subcellularLocation>
</comment>
<evidence type="ECO:0000256" key="1">
    <source>
        <dbReference type="ARBA" id="ARBA00004651"/>
    </source>
</evidence>
<dbReference type="Gene3D" id="1.10.3720.10">
    <property type="entry name" value="MetI-like"/>
    <property type="match status" value="1"/>
</dbReference>
<dbReference type="PANTHER" id="PTHR30043">
    <property type="entry name" value="PHOSPHONATES TRANSPORT SYSTEM PERMEASE PROTEIN"/>
    <property type="match status" value="1"/>
</dbReference>
<evidence type="ECO:0000256" key="5">
    <source>
        <dbReference type="ARBA" id="ARBA00022989"/>
    </source>
</evidence>
<feature type="transmembrane region" description="Helical" evidence="7">
    <location>
        <begin position="237"/>
        <end position="255"/>
    </location>
</feature>
<evidence type="ECO:0000256" key="3">
    <source>
        <dbReference type="ARBA" id="ARBA00022475"/>
    </source>
</evidence>
<comment type="similarity">
    <text evidence="7">Belongs to the binding-protein-dependent transport system permease family.</text>
</comment>
<feature type="domain" description="ABC transmembrane type-1" evidence="8">
    <location>
        <begin position="72"/>
        <end position="255"/>
    </location>
</feature>
<dbReference type="GO" id="GO:0005886">
    <property type="term" value="C:plasma membrane"/>
    <property type="evidence" value="ECO:0007669"/>
    <property type="project" value="UniProtKB-SubCell"/>
</dbReference>
<dbReference type="AlphaFoldDB" id="A0A428N521"/>
<keyword evidence="4 7" id="KW-0812">Transmembrane</keyword>
<dbReference type="GO" id="GO:0015416">
    <property type="term" value="F:ABC-type phosphonate transporter activity"/>
    <property type="evidence" value="ECO:0007669"/>
    <property type="project" value="InterPro"/>
</dbReference>
<proteinExistence type="inferred from homology"/>
<dbReference type="OrthoDB" id="9808005at2"/>